<proteinExistence type="predicted"/>
<sequence>MKLQPRLIKDLATLTESLDCSTVDLARSAGQLAADIDVAVQSVVSISLTVTVDGERFEVSA</sequence>
<protein>
    <submittedName>
        <fullName evidence="1">Uncharacterized protein</fullName>
    </submittedName>
</protein>
<gene>
    <name evidence="1" type="ORF">AABD04_21740</name>
</gene>
<reference evidence="1 2" key="1">
    <citation type="submission" date="2024-03" db="EMBL/GenBank/DDBJ databases">
        <title>Rhodococcus navarretei sp. nov. and Pseudarthrobacter quantumdoti sp. nov., two new species with the ability to biosynthesize Quantum Dots isolated from soil samples at Union Glacier, Antarctica.</title>
        <authorList>
            <person name="Vargas M."/>
        </authorList>
    </citation>
    <scope>NUCLEOTIDE SEQUENCE [LARGE SCALE GENOMIC DNA]</scope>
    <source>
        <strain evidence="1 2">EXRC-4A-4</strain>
    </source>
</reference>
<organism evidence="1 2">
    <name type="scientific">Rhodococcus navarretei</name>
    <dbReference type="NCBI Taxonomy" id="3128981"/>
    <lineage>
        <taxon>Bacteria</taxon>
        <taxon>Bacillati</taxon>
        <taxon>Actinomycetota</taxon>
        <taxon>Actinomycetes</taxon>
        <taxon>Mycobacteriales</taxon>
        <taxon>Nocardiaceae</taxon>
        <taxon>Rhodococcus</taxon>
    </lineage>
</organism>
<comment type="caution">
    <text evidence="1">The sequence shown here is derived from an EMBL/GenBank/DDBJ whole genome shotgun (WGS) entry which is preliminary data.</text>
</comment>
<dbReference type="EMBL" id="JBBPCN010000001">
    <property type="protein sequence ID" value="MEK8073472.1"/>
    <property type="molecule type" value="Genomic_DNA"/>
</dbReference>
<name>A0ABU9D1K1_9NOCA</name>
<evidence type="ECO:0000313" key="1">
    <source>
        <dbReference type="EMBL" id="MEK8073472.1"/>
    </source>
</evidence>
<dbReference type="Proteomes" id="UP001456513">
    <property type="component" value="Unassembled WGS sequence"/>
</dbReference>
<evidence type="ECO:0000313" key="2">
    <source>
        <dbReference type="Proteomes" id="UP001456513"/>
    </source>
</evidence>
<dbReference type="RefSeq" id="WP_341442429.1">
    <property type="nucleotide sequence ID" value="NZ_JBBPCN010000001.1"/>
</dbReference>
<accession>A0ABU9D1K1</accession>
<keyword evidence="2" id="KW-1185">Reference proteome</keyword>